<evidence type="ECO:0000313" key="2">
    <source>
        <dbReference type="EMBL" id="MFL9831665.1"/>
    </source>
</evidence>
<dbReference type="Gene3D" id="2.60.40.10">
    <property type="entry name" value="Immunoglobulins"/>
    <property type="match status" value="1"/>
</dbReference>
<evidence type="ECO:0000256" key="1">
    <source>
        <dbReference type="SAM" id="SignalP"/>
    </source>
</evidence>
<keyword evidence="3" id="KW-1185">Reference proteome</keyword>
<evidence type="ECO:0000313" key="3">
    <source>
        <dbReference type="Proteomes" id="UP001629260"/>
    </source>
</evidence>
<dbReference type="InterPro" id="IPR036179">
    <property type="entry name" value="Ig-like_dom_sf"/>
</dbReference>
<dbReference type="InterPro" id="IPR025667">
    <property type="entry name" value="SprB_repeat"/>
</dbReference>
<comment type="caution">
    <text evidence="2">The sequence shown here is derived from an EMBL/GenBank/DDBJ whole genome shotgun (WGS) entry which is preliminary data.</text>
</comment>
<feature type="non-terminal residue" evidence="2">
    <location>
        <position position="1038"/>
    </location>
</feature>
<dbReference type="Gene3D" id="2.40.10.10">
    <property type="entry name" value="Trypsin-like serine proteases"/>
    <property type="match status" value="3"/>
</dbReference>
<dbReference type="InterPro" id="IPR043504">
    <property type="entry name" value="Peptidase_S1_PA_chymotrypsin"/>
</dbReference>
<keyword evidence="1" id="KW-0732">Signal</keyword>
<dbReference type="SUPFAM" id="SSF48726">
    <property type="entry name" value="Immunoglobulin"/>
    <property type="match status" value="1"/>
</dbReference>
<proteinExistence type="predicted"/>
<feature type="signal peptide" evidence="1">
    <location>
        <begin position="1"/>
        <end position="22"/>
    </location>
</feature>
<feature type="chain" id="PRO_5045499400" description="SprB repeat-containing protein" evidence="1">
    <location>
        <begin position="23"/>
        <end position="1038"/>
    </location>
</feature>
<dbReference type="Proteomes" id="UP001629260">
    <property type="component" value="Unassembled WGS sequence"/>
</dbReference>
<organism evidence="2 3">
    <name type="scientific">Flavobacterium plantiphilum</name>
    <dbReference type="NCBI Taxonomy" id="3163297"/>
    <lineage>
        <taxon>Bacteria</taxon>
        <taxon>Pseudomonadati</taxon>
        <taxon>Bacteroidota</taxon>
        <taxon>Flavobacteriia</taxon>
        <taxon>Flavobacteriales</taxon>
        <taxon>Flavobacteriaceae</taxon>
        <taxon>Flavobacterium</taxon>
    </lineage>
</organism>
<dbReference type="Pfam" id="PF13573">
    <property type="entry name" value="SprB"/>
    <property type="match status" value="9"/>
</dbReference>
<name>A0ABW8XWP9_9FLAO</name>
<reference evidence="2 3" key="1">
    <citation type="submission" date="2024-06" db="EMBL/GenBank/DDBJ databases">
        <authorList>
            <person name="Kaempfer P."/>
            <person name="Viver T."/>
        </authorList>
    </citation>
    <scope>NUCLEOTIDE SEQUENCE [LARGE SCALE GENOMIC DNA]</scope>
    <source>
        <strain evidence="2 3">ST-87</strain>
    </source>
</reference>
<protein>
    <recommendedName>
        <fullName evidence="4">SprB repeat-containing protein</fullName>
    </recommendedName>
</protein>
<accession>A0ABW8XWP9</accession>
<sequence length="1038" mass="103519">MKNNFTFMLIWLLCVFSLNTTAQTQFWSDTFEDTGAPSSGTRTPSTDTGFPSVPYAYYFMRTDGTNLNLQAPFPGDPFTTYQNVQGVKFWAGEDTDRAKTGVHDTNDKIQNITWTGINISGKTGLTFKGFFAAHRNQGWQNPTFGATYDFLIVEYSIDGGAWTRVGGFNGDTSSTNAGYLSEDTDGDNYGDGTQLSKTFQEFNWNISGTGTILSLRFRVSADGSAAQEFAIDNFRLFEAPSCTNPTVSSNPPNRTICNGNNTTFSITATGATVFQWQVNTGSGFTDITNGGVYSNATTSTLNITGATAGMSGYQYRCVAKDGSCSTNSNSGTLTVSSISTATGAQSNVSCFGGSNGVAAVTPTGGISPYTYSWSPSGGTGSIATGLSAGTYTVTVTDNIGCIATRNYTITQPTALAASAVSQTNVACSGGATGAASVSVSGGTSGYSYDWTPGNPTGDGTNSVTGLTAGTWTCTVTDANSCTTSVDFTITQPPALSLTASSQTNIACNGGSNGAASVNVATGGAGGYTYNWTPGNPVGDGTTSVSGLTAGTWTCTVTDANACTASVTFTVTQPSALALTASSQTNIACNGGTNGAAAVNVATGGAGGYTYNWTPGNPVGDGTTSVSGLTAGTWTCTVTDANACTTSVNFTITQPTSLSLTAVSQTTVSCFGGANGAAAVSANGGAGSYTYNWTPGNPTGDGTASVSGLTAGLWTCTVTDANSCTATRTFAITQPSALTLNASSQTNIACNGGANGAAAVNVATGGAGGYTYNWTPGNPVGDGTTSVTGLTAGTWTCTVTDANACTASVNFTVTQPSALALTASSQTNIACNGGSNGAAAVNVATGGAGGYTYNWTPGNPVGDGTTSVSGLTAGTWTCTVSDANGCTASQNFTVTQPTALVASAASQTNVSCNGGSNGSATVSATGGTGTYTYSWSPSGGTAATATGLTAGTYTVTVTDANSCTATQSFTITEPTSLIASAAAQTNVSCNSGSNGSATVSATGGTGSYTYSWSPSGGTAATATGLSAGTYTVTVTDANS</sequence>
<dbReference type="EMBL" id="JBELQA010000007">
    <property type="protein sequence ID" value="MFL9831665.1"/>
    <property type="molecule type" value="Genomic_DNA"/>
</dbReference>
<evidence type="ECO:0008006" key="4">
    <source>
        <dbReference type="Google" id="ProtNLM"/>
    </source>
</evidence>
<dbReference type="Gene3D" id="2.60.40.740">
    <property type="match status" value="2"/>
</dbReference>
<gene>
    <name evidence="2" type="ORF">ABS764_12480</name>
</gene>
<dbReference type="InterPro" id="IPR013783">
    <property type="entry name" value="Ig-like_fold"/>
</dbReference>